<evidence type="ECO:0000256" key="8">
    <source>
        <dbReference type="ARBA" id="ARBA00022840"/>
    </source>
</evidence>
<keyword evidence="9" id="KW-0289">Folate biosynthesis</keyword>
<sequence>MVDQTRHSANEPSVIAWISIGSNIKQPIEQVQKALAALAELPNSELLWHSLLYRTDPVGGVEQPAFINAVARLDTRLTAGALLARLQHLEALAGRQRTTEIFWGPRVLDLDILSYGDLISTDPTLRVPHPRLTERAFVLIPLAEYDPDLVLPGCGCIADYLEAVQSQSVTRLPETSTPSPIKTSIRRASA</sequence>
<dbReference type="NCBIfam" id="TIGR01498">
    <property type="entry name" value="folK"/>
    <property type="match status" value="1"/>
</dbReference>
<dbReference type="EMBL" id="MXAV01000019">
    <property type="protein sequence ID" value="PKY11305.1"/>
    <property type="molecule type" value="Genomic_DNA"/>
</dbReference>
<dbReference type="PANTHER" id="PTHR43071">
    <property type="entry name" value="2-AMINO-4-HYDROXY-6-HYDROXYMETHYLDIHYDROPTERIDINE PYROPHOSPHOKINASE"/>
    <property type="match status" value="1"/>
</dbReference>
<comment type="similarity">
    <text evidence="2">Belongs to the HPPK family.</text>
</comment>
<feature type="domain" description="7,8-dihydro-6-hydroxymethylpterin-pyrophosphokinase" evidence="14">
    <location>
        <begin position="18"/>
        <end position="146"/>
    </location>
</feature>
<dbReference type="GO" id="GO:0005524">
    <property type="term" value="F:ATP binding"/>
    <property type="evidence" value="ECO:0007669"/>
    <property type="project" value="UniProtKB-KW"/>
</dbReference>
<dbReference type="RefSeq" id="WP_101537317.1">
    <property type="nucleotide sequence ID" value="NZ_MXAV01000019.1"/>
</dbReference>
<feature type="region of interest" description="Disordered" evidence="13">
    <location>
        <begin position="169"/>
        <end position="190"/>
    </location>
</feature>
<dbReference type="Pfam" id="PF01288">
    <property type="entry name" value="HPPK"/>
    <property type="match status" value="1"/>
</dbReference>
<evidence type="ECO:0000256" key="5">
    <source>
        <dbReference type="ARBA" id="ARBA00022679"/>
    </source>
</evidence>
<evidence type="ECO:0000313" key="15">
    <source>
        <dbReference type="EMBL" id="PKY11305.1"/>
    </source>
</evidence>
<evidence type="ECO:0000256" key="6">
    <source>
        <dbReference type="ARBA" id="ARBA00022741"/>
    </source>
</evidence>
<dbReference type="Gene3D" id="3.30.70.560">
    <property type="entry name" value="7,8-Dihydro-6-hydroxymethylpterin-pyrophosphokinase HPPK"/>
    <property type="match status" value="1"/>
</dbReference>
<evidence type="ECO:0000259" key="14">
    <source>
        <dbReference type="Pfam" id="PF01288"/>
    </source>
</evidence>
<dbReference type="FunCoup" id="A0A2I1DN45">
    <property type="interactions" value="449"/>
</dbReference>
<dbReference type="CDD" id="cd00483">
    <property type="entry name" value="HPPK"/>
    <property type="match status" value="1"/>
</dbReference>
<dbReference type="PANTHER" id="PTHR43071:SF1">
    <property type="entry name" value="2-AMINO-4-HYDROXY-6-HYDROXYMETHYLDIHYDROPTERIDINE PYROPHOSPHOKINASE"/>
    <property type="match status" value="1"/>
</dbReference>
<comment type="caution">
    <text evidence="15">The sequence shown here is derived from an EMBL/GenBank/DDBJ whole genome shotgun (WGS) entry which is preliminary data.</text>
</comment>
<dbReference type="GO" id="GO:0046656">
    <property type="term" value="P:folic acid biosynthetic process"/>
    <property type="evidence" value="ECO:0007669"/>
    <property type="project" value="UniProtKB-KW"/>
</dbReference>
<evidence type="ECO:0000313" key="16">
    <source>
        <dbReference type="Proteomes" id="UP000234329"/>
    </source>
</evidence>
<dbReference type="SUPFAM" id="SSF55083">
    <property type="entry name" value="6-hydroxymethyl-7,8-dihydropterin pyrophosphokinase, HPPK"/>
    <property type="match status" value="1"/>
</dbReference>
<evidence type="ECO:0000256" key="1">
    <source>
        <dbReference type="ARBA" id="ARBA00005051"/>
    </source>
</evidence>
<proteinExistence type="inferred from homology"/>
<dbReference type="GO" id="GO:0003848">
    <property type="term" value="F:2-amino-4-hydroxy-6-hydroxymethyldihydropteridine diphosphokinase activity"/>
    <property type="evidence" value="ECO:0007669"/>
    <property type="project" value="UniProtKB-EC"/>
</dbReference>
<accession>A0A2I1DN45</accession>
<evidence type="ECO:0000256" key="13">
    <source>
        <dbReference type="SAM" id="MobiDB-lite"/>
    </source>
</evidence>
<evidence type="ECO:0000256" key="12">
    <source>
        <dbReference type="ARBA" id="ARBA00033413"/>
    </source>
</evidence>
<evidence type="ECO:0000256" key="2">
    <source>
        <dbReference type="ARBA" id="ARBA00005810"/>
    </source>
</evidence>
<name>A0A2I1DN45_9PROT</name>
<dbReference type="EC" id="2.7.6.3" evidence="3"/>
<gene>
    <name evidence="15" type="ORF">B1757_05235</name>
</gene>
<evidence type="ECO:0000256" key="3">
    <source>
        <dbReference type="ARBA" id="ARBA00013253"/>
    </source>
</evidence>
<keyword evidence="16" id="KW-1185">Reference proteome</keyword>
<dbReference type="AlphaFoldDB" id="A0A2I1DN45"/>
<evidence type="ECO:0000256" key="10">
    <source>
        <dbReference type="ARBA" id="ARBA00029409"/>
    </source>
</evidence>
<keyword evidence="8" id="KW-0067">ATP-binding</keyword>
<dbReference type="InterPro" id="IPR000550">
    <property type="entry name" value="Hppk"/>
</dbReference>
<dbReference type="OrthoDB" id="9808041at2"/>
<keyword evidence="5" id="KW-0808">Transferase</keyword>
<organism evidence="15 16">
    <name type="scientific">Acidithiobacillus marinus</name>
    <dbReference type="NCBI Taxonomy" id="187490"/>
    <lineage>
        <taxon>Bacteria</taxon>
        <taxon>Pseudomonadati</taxon>
        <taxon>Pseudomonadota</taxon>
        <taxon>Acidithiobacillia</taxon>
        <taxon>Acidithiobacillales</taxon>
        <taxon>Acidithiobacillaceae</taxon>
        <taxon>Acidithiobacillus</taxon>
    </lineage>
</organism>
<keyword evidence="7 15" id="KW-0418">Kinase</keyword>
<feature type="compositionally biased region" description="Polar residues" evidence="13">
    <location>
        <begin position="169"/>
        <end position="182"/>
    </location>
</feature>
<keyword evidence="6" id="KW-0547">Nucleotide-binding</keyword>
<dbReference type="Proteomes" id="UP000234329">
    <property type="component" value="Unassembled WGS sequence"/>
</dbReference>
<evidence type="ECO:0000256" key="9">
    <source>
        <dbReference type="ARBA" id="ARBA00022909"/>
    </source>
</evidence>
<reference evidence="15 16" key="1">
    <citation type="submission" date="2017-03" db="EMBL/GenBank/DDBJ databases">
        <title>Draft genime sequence of the acidophilic sulfur-oxidizing bacterium Acidithiobacillus sp. SH, isolated from seawater.</title>
        <authorList>
            <person name="Sharmin S."/>
            <person name="Tokuhisa M."/>
            <person name="Kanao T."/>
            <person name="Kamimura K."/>
        </authorList>
    </citation>
    <scope>NUCLEOTIDE SEQUENCE [LARGE SCALE GENOMIC DNA]</scope>
    <source>
        <strain evidence="15 16">SH</strain>
    </source>
</reference>
<protein>
    <recommendedName>
        <fullName evidence="4">2-amino-4-hydroxy-6-hydroxymethyldihydropteridine pyrophosphokinase</fullName>
        <ecNumber evidence="3">2.7.6.3</ecNumber>
    </recommendedName>
    <alternativeName>
        <fullName evidence="11">6-hydroxymethyl-7,8-dihydropterin pyrophosphokinase</fullName>
    </alternativeName>
    <alternativeName>
        <fullName evidence="12">7,8-dihydro-6-hydroxymethylpterin-pyrophosphokinase</fullName>
    </alternativeName>
</protein>
<comment type="pathway">
    <text evidence="1">Cofactor biosynthesis; tetrahydrofolate biosynthesis; 2-amino-4-hydroxy-6-hydroxymethyl-7,8-dihydropteridine diphosphate from 7,8-dihydroneopterin triphosphate: step 4/4.</text>
</comment>
<evidence type="ECO:0000256" key="7">
    <source>
        <dbReference type="ARBA" id="ARBA00022777"/>
    </source>
</evidence>
<dbReference type="GO" id="GO:0016301">
    <property type="term" value="F:kinase activity"/>
    <property type="evidence" value="ECO:0007669"/>
    <property type="project" value="UniProtKB-KW"/>
</dbReference>
<dbReference type="InParanoid" id="A0A2I1DN45"/>
<evidence type="ECO:0000256" key="11">
    <source>
        <dbReference type="ARBA" id="ARBA00029766"/>
    </source>
</evidence>
<comment type="function">
    <text evidence="10">Catalyzes the transfer of pyrophosphate from adenosine triphosphate (ATP) to 6-hydroxymethyl-7,8-dihydropterin, an enzymatic step in folate biosynthesis pathway.</text>
</comment>
<dbReference type="GO" id="GO:0046654">
    <property type="term" value="P:tetrahydrofolate biosynthetic process"/>
    <property type="evidence" value="ECO:0007669"/>
    <property type="project" value="UniProtKB-UniPathway"/>
</dbReference>
<dbReference type="UniPathway" id="UPA00077">
    <property type="reaction ID" value="UER00155"/>
</dbReference>
<evidence type="ECO:0000256" key="4">
    <source>
        <dbReference type="ARBA" id="ARBA00016218"/>
    </source>
</evidence>
<dbReference type="InterPro" id="IPR035907">
    <property type="entry name" value="Hppk_sf"/>
</dbReference>